<organism evidence="2 3">
    <name type="scientific">Sphingomonas molluscorum</name>
    <dbReference type="NCBI Taxonomy" id="418184"/>
    <lineage>
        <taxon>Bacteria</taxon>
        <taxon>Pseudomonadati</taxon>
        <taxon>Pseudomonadota</taxon>
        <taxon>Alphaproteobacteria</taxon>
        <taxon>Sphingomonadales</taxon>
        <taxon>Sphingomonadaceae</taxon>
        <taxon>Sphingomonas</taxon>
    </lineage>
</organism>
<sequence>MAAKQGPSPEELERQALGAPSLAEAQAIAQHADQLRRRSGTGSLLPRGLLSPIFRN</sequence>
<protein>
    <submittedName>
        <fullName evidence="2">Uncharacterized protein</fullName>
    </submittedName>
</protein>
<keyword evidence="3" id="KW-1185">Reference proteome</keyword>
<feature type="region of interest" description="Disordered" evidence="1">
    <location>
        <begin position="28"/>
        <end position="56"/>
    </location>
</feature>
<accession>A0ABU8Q812</accession>
<dbReference type="Proteomes" id="UP001380365">
    <property type="component" value="Unassembled WGS sequence"/>
</dbReference>
<evidence type="ECO:0000256" key="1">
    <source>
        <dbReference type="SAM" id="MobiDB-lite"/>
    </source>
</evidence>
<gene>
    <name evidence="2" type="ORF">WH159_13940</name>
</gene>
<name>A0ABU8Q812_9SPHN</name>
<dbReference type="EMBL" id="JBBGZA010000001">
    <property type="protein sequence ID" value="MEJ5095636.1"/>
    <property type="molecule type" value="Genomic_DNA"/>
</dbReference>
<proteinExistence type="predicted"/>
<comment type="caution">
    <text evidence="2">The sequence shown here is derived from an EMBL/GenBank/DDBJ whole genome shotgun (WGS) entry which is preliminary data.</text>
</comment>
<evidence type="ECO:0000313" key="3">
    <source>
        <dbReference type="Proteomes" id="UP001380365"/>
    </source>
</evidence>
<reference evidence="2 3" key="1">
    <citation type="submission" date="2023-12" db="EMBL/GenBank/DDBJ databases">
        <title>Gut-associated functions are favored during microbiome assembly across C. elegans life.</title>
        <authorList>
            <person name="Zimmermann J."/>
        </authorList>
    </citation>
    <scope>NUCLEOTIDE SEQUENCE [LARGE SCALE GENOMIC DNA]</scope>
    <source>
        <strain evidence="2 3">JUb134</strain>
    </source>
</reference>
<dbReference type="RefSeq" id="WP_165889953.1">
    <property type="nucleotide sequence ID" value="NZ_JBBGZA010000001.1"/>
</dbReference>
<evidence type="ECO:0000313" key="2">
    <source>
        <dbReference type="EMBL" id="MEJ5095636.1"/>
    </source>
</evidence>